<gene>
    <name evidence="2" type="ORF">DCS_07064</name>
</gene>
<feature type="compositionally biased region" description="Polar residues" evidence="1">
    <location>
        <begin position="660"/>
        <end position="670"/>
    </location>
</feature>
<feature type="region of interest" description="Disordered" evidence="1">
    <location>
        <begin position="388"/>
        <end position="478"/>
    </location>
</feature>
<feature type="region of interest" description="Disordered" evidence="1">
    <location>
        <begin position="1"/>
        <end position="70"/>
    </location>
</feature>
<dbReference type="Proteomes" id="UP000076580">
    <property type="component" value="Chromosome 03"/>
</dbReference>
<feature type="compositionally biased region" description="Basic residues" evidence="1">
    <location>
        <begin position="675"/>
        <end position="693"/>
    </location>
</feature>
<comment type="caution">
    <text evidence="2">The sequence shown here is derived from an EMBL/GenBank/DDBJ whole genome shotgun (WGS) entry which is preliminary data.</text>
</comment>
<organism evidence="2 3">
    <name type="scientific">Drechmeria coniospora</name>
    <name type="common">Nematophagous fungus</name>
    <name type="synonym">Meria coniospora</name>
    <dbReference type="NCBI Taxonomy" id="98403"/>
    <lineage>
        <taxon>Eukaryota</taxon>
        <taxon>Fungi</taxon>
        <taxon>Dikarya</taxon>
        <taxon>Ascomycota</taxon>
        <taxon>Pezizomycotina</taxon>
        <taxon>Sordariomycetes</taxon>
        <taxon>Hypocreomycetidae</taxon>
        <taxon>Hypocreales</taxon>
        <taxon>Ophiocordycipitaceae</taxon>
        <taxon>Drechmeria</taxon>
    </lineage>
</organism>
<feature type="compositionally biased region" description="Basic residues" evidence="1">
    <location>
        <begin position="629"/>
        <end position="638"/>
    </location>
</feature>
<feature type="region of interest" description="Disordered" evidence="1">
    <location>
        <begin position="190"/>
        <end position="232"/>
    </location>
</feature>
<dbReference type="RefSeq" id="XP_040654454.1">
    <property type="nucleotide sequence ID" value="XM_040804350.1"/>
</dbReference>
<feature type="compositionally biased region" description="Polar residues" evidence="1">
    <location>
        <begin position="459"/>
        <end position="470"/>
    </location>
</feature>
<dbReference type="GeneID" id="63719707"/>
<feature type="compositionally biased region" description="Basic and acidic residues" evidence="1">
    <location>
        <begin position="617"/>
        <end position="628"/>
    </location>
</feature>
<dbReference type="EMBL" id="LAYC01000003">
    <property type="protein sequence ID" value="KYK55102.1"/>
    <property type="molecule type" value="Genomic_DNA"/>
</dbReference>
<protein>
    <submittedName>
        <fullName evidence="2">Uncharacterized protein</fullName>
    </submittedName>
</protein>
<sequence length="860" mass="92572">MPRFPFSISGRKKKTASHPPDAEPLSKTPCTHEAMAMNPQEVAEAASSPTLSDNRSSTTTMSSSYYGSEARDMDDMHPVVIAGSENGWGEHLEDATHHRQPLAGTVSVDGSEDRKSLASSFLRKSGSSLTIKSWYDKTKLPLSISQQTSSSAMAIGLPPKAASAGMGNMKSRAAKKPATLALTGFLLDRRQSKRASSAQQEVDDDGVESGMTSPSLPSPAANVAHARPKRHTDEKFCQEAAAEGVRPATGGSDRSPRNTALSELPTLYNRYEKVSIEAVMGPDSLPVVPCQDKTGNGLKARSRSCRESKTYRPFPQCSAPTTPQTARFASSSSPPIEAISTSSRYARKPKASKKTNCVLESADLNRTSVLMLSSDSEAEYSCVASPAATANTTRSVTKKSSAQRSKCDDDIPPHRPPRPSTSQGVRTGEGHSGQAVKSNKHASFAPSSMYPLPDGSEGANATSRYGFQATSSPSSRRASLMSNFSVNSTLTWQTKSDHGLQETRAGNAVNARRLSDIGPAQARLPLARGMNFDHGVFQRASSARVADQLTPPLSPTSVGLYLHSAPSPADGHGGHSRIVAITRQEEMLLAAIRKKQQSFRSRILANLEEYNEDEEGEKQTRHGREESRPHKRRSRSLRFKTTQATTTGSTIDFCFPVPPTTNNESSSSIDEASLKHHPPARRPSKHRRSSRRHSSIEVARRDDTSVRDTAGTMNLHPPTGSRLFEKAIQLSPYEVPVYDMEPKPDLEDIWDWDAALSPVSDHAKDSASRDAGAGAHCCSLPSPSTSLRCAGNFPSCCEVLGEPVPAAEEQDVPRPDSPISPMFFFDDPGNRVVLSKTAARLSAVGPPLFDSGIAGAEEEV</sequence>
<feature type="compositionally biased region" description="Basic and acidic residues" evidence="1">
    <location>
        <begin position="694"/>
        <end position="706"/>
    </location>
</feature>
<feature type="region of interest" description="Disordered" evidence="1">
    <location>
        <begin position="309"/>
        <end position="336"/>
    </location>
</feature>
<evidence type="ECO:0000256" key="1">
    <source>
        <dbReference type="SAM" id="MobiDB-lite"/>
    </source>
</evidence>
<accession>A0A151GDB1</accession>
<reference evidence="2 3" key="1">
    <citation type="journal article" date="2016" name="Sci. Rep.">
        <title>Insights into Adaptations to a Near-Obligate Nematode Endoparasitic Lifestyle from the Finished Genome of Drechmeria coniospora.</title>
        <authorList>
            <person name="Zhang L."/>
            <person name="Zhou Z."/>
            <person name="Guo Q."/>
            <person name="Fokkens L."/>
            <person name="Miskei M."/>
            <person name="Pocsi I."/>
            <person name="Zhang W."/>
            <person name="Chen M."/>
            <person name="Wang L."/>
            <person name="Sun Y."/>
            <person name="Donzelli B.G."/>
            <person name="Gibson D.M."/>
            <person name="Nelson D.R."/>
            <person name="Luo J.G."/>
            <person name="Rep M."/>
            <person name="Liu H."/>
            <person name="Yang S."/>
            <person name="Wang J."/>
            <person name="Krasnoff S.B."/>
            <person name="Xu Y."/>
            <person name="Molnar I."/>
            <person name="Lin M."/>
        </authorList>
    </citation>
    <scope>NUCLEOTIDE SEQUENCE [LARGE SCALE GENOMIC DNA]</scope>
    <source>
        <strain evidence="2 3">ARSEF 6962</strain>
    </source>
</reference>
<evidence type="ECO:0000313" key="3">
    <source>
        <dbReference type="Proteomes" id="UP000076580"/>
    </source>
</evidence>
<feature type="compositionally biased region" description="Polar residues" evidence="1">
    <location>
        <begin position="639"/>
        <end position="650"/>
    </location>
</feature>
<dbReference type="AlphaFoldDB" id="A0A151GDB1"/>
<evidence type="ECO:0000313" key="2">
    <source>
        <dbReference type="EMBL" id="KYK55102.1"/>
    </source>
</evidence>
<name>A0A151GDB1_DRECN</name>
<feature type="region of interest" description="Disordered" evidence="1">
    <location>
        <begin position="611"/>
        <end position="720"/>
    </location>
</feature>
<feature type="compositionally biased region" description="Polar residues" evidence="1">
    <location>
        <begin position="388"/>
        <end position="404"/>
    </location>
</feature>
<dbReference type="InParanoid" id="A0A151GDB1"/>
<feature type="compositionally biased region" description="Polar residues" evidence="1">
    <location>
        <begin position="318"/>
        <end position="328"/>
    </location>
</feature>
<keyword evidence="3" id="KW-1185">Reference proteome</keyword>
<proteinExistence type="predicted"/>